<keyword evidence="6" id="KW-0472">Membrane</keyword>
<comment type="similarity">
    <text evidence="2">Belongs to the MscS (TC 1.A.23) family.</text>
</comment>
<evidence type="ECO:0000256" key="6">
    <source>
        <dbReference type="ARBA" id="ARBA00023136"/>
    </source>
</evidence>
<dbReference type="InterPro" id="IPR023408">
    <property type="entry name" value="MscS_beta-dom_sf"/>
</dbReference>
<dbReference type="InterPro" id="IPR006685">
    <property type="entry name" value="MscS_channel_2nd"/>
</dbReference>
<keyword evidence="3" id="KW-0813">Transport</keyword>
<dbReference type="Pfam" id="PF00924">
    <property type="entry name" value="MS_channel_2nd"/>
    <property type="match status" value="1"/>
</dbReference>
<evidence type="ECO:0000313" key="7">
    <source>
        <dbReference type="EMBL" id="RRT54517.1"/>
    </source>
</evidence>
<evidence type="ECO:0000256" key="1">
    <source>
        <dbReference type="ARBA" id="ARBA00004141"/>
    </source>
</evidence>
<evidence type="ECO:0000256" key="2">
    <source>
        <dbReference type="ARBA" id="ARBA00008017"/>
    </source>
</evidence>
<dbReference type="EMBL" id="AMZH03010567">
    <property type="protein sequence ID" value="RRT54517.1"/>
    <property type="molecule type" value="Genomic_DNA"/>
</dbReference>
<evidence type="ECO:0000313" key="8">
    <source>
        <dbReference type="Proteomes" id="UP000287651"/>
    </source>
</evidence>
<dbReference type="GO" id="GO:0006820">
    <property type="term" value="P:monoatomic anion transport"/>
    <property type="evidence" value="ECO:0007669"/>
    <property type="project" value="TreeGrafter"/>
</dbReference>
<accession>A0A426YS11</accession>
<dbReference type="GO" id="GO:0050982">
    <property type="term" value="P:detection of mechanical stimulus"/>
    <property type="evidence" value="ECO:0007669"/>
    <property type="project" value="UniProtKB-ARBA"/>
</dbReference>
<comment type="subcellular location">
    <subcellularLocation>
        <location evidence="1">Membrane</location>
        <topology evidence="1">Multi-pass membrane protein</topology>
    </subcellularLocation>
</comment>
<reference evidence="7 8" key="1">
    <citation type="journal article" date="2014" name="Agronomy (Basel)">
        <title>A Draft Genome Sequence for Ensete ventricosum, the Drought-Tolerant Tree Against Hunger.</title>
        <authorList>
            <person name="Harrison J."/>
            <person name="Moore K.A."/>
            <person name="Paszkiewicz K."/>
            <person name="Jones T."/>
            <person name="Grant M."/>
            <person name="Ambacheew D."/>
            <person name="Muzemil S."/>
            <person name="Studholme D.J."/>
        </authorList>
    </citation>
    <scope>NUCLEOTIDE SEQUENCE [LARGE SCALE GENOMIC DNA]</scope>
</reference>
<dbReference type="AlphaFoldDB" id="A0A426YS11"/>
<keyword evidence="5" id="KW-1133">Transmembrane helix</keyword>
<evidence type="ECO:0000256" key="3">
    <source>
        <dbReference type="ARBA" id="ARBA00022448"/>
    </source>
</evidence>
<proteinExistence type="inferred from homology"/>
<comment type="caution">
    <text evidence="7">The sequence shown here is derived from an EMBL/GenBank/DDBJ whole genome shotgun (WGS) entry which is preliminary data.</text>
</comment>
<dbReference type="GO" id="GO:0005886">
    <property type="term" value="C:plasma membrane"/>
    <property type="evidence" value="ECO:0007669"/>
    <property type="project" value="TreeGrafter"/>
</dbReference>
<evidence type="ECO:0000256" key="4">
    <source>
        <dbReference type="ARBA" id="ARBA00022692"/>
    </source>
</evidence>
<name>A0A426YS11_ENSVE</name>
<dbReference type="PANTHER" id="PTHR31618">
    <property type="entry name" value="MECHANOSENSITIVE ION CHANNEL PROTEIN 5"/>
    <property type="match status" value="1"/>
</dbReference>
<dbReference type="InterPro" id="IPR016688">
    <property type="entry name" value="MscS-like_plants/fungi"/>
</dbReference>
<protein>
    <submittedName>
        <fullName evidence="7">Uncharacterized protein</fullName>
    </submittedName>
</protein>
<dbReference type="SUPFAM" id="SSF50182">
    <property type="entry name" value="Sm-like ribonucleoproteins"/>
    <property type="match status" value="1"/>
</dbReference>
<dbReference type="GO" id="GO:0008381">
    <property type="term" value="F:mechanosensitive monoatomic ion channel activity"/>
    <property type="evidence" value="ECO:0007669"/>
    <property type="project" value="TreeGrafter"/>
</dbReference>
<dbReference type="InterPro" id="IPR010920">
    <property type="entry name" value="LSM_dom_sf"/>
</dbReference>
<keyword evidence="4" id="KW-0812">Transmembrane</keyword>
<sequence length="179" mass="21115">MHPYDVGDRCEVDGVQMIVEEMNILTTVFLRYDNQKITYPNTLLATLPIGNFYRSPDMGESIDFCVHVATPVEKIAIMRERIIGFMENKTEHWYPNPSVILRDVDDMNRLRVSIWMRHRINFQDMGEKFMRRELVLAEMIKVLRELDIEYRLLPVDLNVRNMPTANSARLPSTWTTFNC</sequence>
<organism evidence="7 8">
    <name type="scientific">Ensete ventricosum</name>
    <name type="common">Abyssinian banana</name>
    <name type="synonym">Musa ensete</name>
    <dbReference type="NCBI Taxonomy" id="4639"/>
    <lineage>
        <taxon>Eukaryota</taxon>
        <taxon>Viridiplantae</taxon>
        <taxon>Streptophyta</taxon>
        <taxon>Embryophyta</taxon>
        <taxon>Tracheophyta</taxon>
        <taxon>Spermatophyta</taxon>
        <taxon>Magnoliopsida</taxon>
        <taxon>Liliopsida</taxon>
        <taxon>Zingiberales</taxon>
        <taxon>Musaceae</taxon>
        <taxon>Ensete</taxon>
    </lineage>
</organism>
<gene>
    <name evidence="7" type="ORF">B296_00027636</name>
</gene>
<dbReference type="FunFam" id="2.30.30.60:FF:000003">
    <property type="entry name" value="Predicted mechanosensitive ion channel"/>
    <property type="match status" value="1"/>
</dbReference>
<dbReference type="Proteomes" id="UP000287651">
    <property type="component" value="Unassembled WGS sequence"/>
</dbReference>
<dbReference type="Gene3D" id="2.30.30.60">
    <property type="match status" value="1"/>
</dbReference>
<evidence type="ECO:0000256" key="5">
    <source>
        <dbReference type="ARBA" id="ARBA00022989"/>
    </source>
</evidence>
<dbReference type="PANTHER" id="PTHR31618:SF1">
    <property type="entry name" value="EF-HAND DOMAIN-CONTAINING PROTEIN"/>
    <property type="match status" value="1"/>
</dbReference>